<dbReference type="InterPro" id="IPR027785">
    <property type="entry name" value="UvrD-like_helicase_C"/>
</dbReference>
<keyword evidence="1" id="KW-0547">Nucleotide-binding</keyword>
<dbReference type="Pfam" id="PF13538">
    <property type="entry name" value="UvrD_C_2"/>
    <property type="match status" value="1"/>
</dbReference>
<dbReference type="InterPro" id="IPR050534">
    <property type="entry name" value="Coronavir_polyprotein_1ab"/>
</dbReference>
<sequence length="609" mass="63544">MGHASVLQLPKAGIVRGDQVTQEALMRLPRTAAKKADRLVSAWVGAQHAYRVAQILVPAGIFARTTHAVIEELGENAAEQLHRNPWSLVGIRAIDVASADAAARVVLGGFDPQDPRRARAVVVDALRREASNGHTEAEREEILDEVRHAGIRDPDAAINAAIEEDLVAARGADCVALREYADAEASIAADIARLAAQADPWGDAKSVKKVAGDLDEVQRSAVLAAAEHAVSVLTGGPGTGKSRTVSAIVALAESTKKSVALAAPTGRAAKRLGELAGGEATTVHRLLGAQGRDLGFARDWEEPIEADVIVIDESSMLDAPLCAALLDACPDGAHVVFVGDEAQLPSIGPGRVLGDLIASQTVPVTTLTKLYRQAEGGQIASLATAVRGGELPPVDDPTHEVVVVGARGSAEAAHRTVQLVTDSIPRVFGLSASEIQVVTPVHRGPAGTKELNVALKAKLNPGPGAVSGFDIGDRVVATVNHLDATPYGYANGEVGTVVALGDKSVTVEFASGLADVSGKDLGDLLHGWAITVHRAQGSEWPAVVAVVPPESGRLLVRALVYTAFTRAERHLSIVHGSGPALAYAVRQRSAKPRRTSLVDRVRAKYAENA</sequence>
<dbReference type="GO" id="GO:0005524">
    <property type="term" value="F:ATP binding"/>
    <property type="evidence" value="ECO:0007669"/>
    <property type="project" value="UniProtKB-KW"/>
</dbReference>
<dbReference type="PANTHER" id="PTHR43788">
    <property type="entry name" value="DNA2/NAM7 HELICASE FAMILY MEMBER"/>
    <property type="match status" value="1"/>
</dbReference>
<feature type="domain" description="UvrD-like helicase C-terminal" evidence="3">
    <location>
        <begin position="526"/>
        <end position="574"/>
    </location>
</feature>
<dbReference type="CDD" id="cd17933">
    <property type="entry name" value="DEXSc_RecD-like"/>
    <property type="match status" value="1"/>
</dbReference>
<dbReference type="GO" id="GO:0009338">
    <property type="term" value="C:exodeoxyribonuclease V complex"/>
    <property type="evidence" value="ECO:0007669"/>
    <property type="project" value="TreeGrafter"/>
</dbReference>
<dbReference type="KEGG" id="eke:EK0264_18535"/>
<dbReference type="Pfam" id="PF13604">
    <property type="entry name" value="AAA_30"/>
    <property type="match status" value="1"/>
</dbReference>
<dbReference type="Gene3D" id="3.40.50.300">
    <property type="entry name" value="P-loop containing nucleotide triphosphate hydrolases"/>
    <property type="match status" value="2"/>
</dbReference>
<dbReference type="Pfam" id="PF14490">
    <property type="entry name" value="HHH_RecD2"/>
    <property type="match status" value="1"/>
</dbReference>
<dbReference type="GO" id="GO:0006310">
    <property type="term" value="P:DNA recombination"/>
    <property type="evidence" value="ECO:0007669"/>
    <property type="project" value="TreeGrafter"/>
</dbReference>
<dbReference type="InParanoid" id="A0A7L4YU81"/>
<proteinExistence type="predicted"/>
<dbReference type="InterPro" id="IPR027417">
    <property type="entry name" value="P-loop_NTPase"/>
</dbReference>
<dbReference type="SUPFAM" id="SSF52540">
    <property type="entry name" value="P-loop containing nucleoside triphosphate hydrolases"/>
    <property type="match status" value="1"/>
</dbReference>
<dbReference type="GO" id="GO:0017116">
    <property type="term" value="F:single-stranded DNA helicase activity"/>
    <property type="evidence" value="ECO:0007669"/>
    <property type="project" value="TreeGrafter"/>
</dbReference>
<evidence type="ECO:0000313" key="5">
    <source>
        <dbReference type="EMBL" id="QHC02558.1"/>
    </source>
</evidence>
<evidence type="ECO:0000313" key="6">
    <source>
        <dbReference type="Proteomes" id="UP000463857"/>
    </source>
</evidence>
<dbReference type="OrthoDB" id="9763659at2"/>
<dbReference type="InterPro" id="IPR029493">
    <property type="entry name" value="RecD2-like_HHH"/>
</dbReference>
<gene>
    <name evidence="5" type="ORF">EK0264_18535</name>
</gene>
<evidence type="ECO:0000259" key="4">
    <source>
        <dbReference type="Pfam" id="PF14490"/>
    </source>
</evidence>
<dbReference type="CDD" id="cd18809">
    <property type="entry name" value="SF1_C_RecD"/>
    <property type="match status" value="1"/>
</dbReference>
<dbReference type="FunCoup" id="A0A7L4YU81">
    <property type="interactions" value="11"/>
</dbReference>
<dbReference type="EMBL" id="CP047156">
    <property type="protein sequence ID" value="QHC02558.1"/>
    <property type="molecule type" value="Genomic_DNA"/>
</dbReference>
<feature type="domain" description="ATP-dependent RecD2 DNA helicase-like helix-hairpin-helix" evidence="4">
    <location>
        <begin position="49"/>
        <end position="135"/>
    </location>
</feature>
<name>A0A7L4YU81_9ACTN</name>
<dbReference type="Proteomes" id="UP000463857">
    <property type="component" value="Chromosome"/>
</dbReference>
<accession>A0A7L4YU81</accession>
<evidence type="ECO:0000256" key="2">
    <source>
        <dbReference type="ARBA" id="ARBA00022840"/>
    </source>
</evidence>
<keyword evidence="2" id="KW-0067">ATP-binding</keyword>
<dbReference type="PANTHER" id="PTHR43788:SF6">
    <property type="entry name" value="DNA HELICASE B"/>
    <property type="match status" value="1"/>
</dbReference>
<protein>
    <submittedName>
        <fullName evidence="5">AAA family ATPase</fullName>
    </submittedName>
</protein>
<reference evidence="5 6" key="1">
    <citation type="journal article" date="2018" name="Int. J. Syst. Evol. Microbiol.">
        <title>Epidermidibacterium keratini gen. nov., sp. nov., a member of the family Sporichthyaceae, isolated from keratin epidermis.</title>
        <authorList>
            <person name="Lee D.G."/>
            <person name="Trujillo M.E."/>
            <person name="Kang S."/>
            <person name="Nam J.J."/>
            <person name="Kim Y.J."/>
        </authorList>
    </citation>
    <scope>NUCLEOTIDE SEQUENCE [LARGE SCALE GENOMIC DNA]</scope>
    <source>
        <strain evidence="5 6">EPI-7</strain>
    </source>
</reference>
<dbReference type="Gene3D" id="1.10.10.2220">
    <property type="match status" value="1"/>
</dbReference>
<evidence type="ECO:0000256" key="1">
    <source>
        <dbReference type="ARBA" id="ARBA00022741"/>
    </source>
</evidence>
<organism evidence="5 6">
    <name type="scientific">Epidermidibacterium keratini</name>
    <dbReference type="NCBI Taxonomy" id="1891644"/>
    <lineage>
        <taxon>Bacteria</taxon>
        <taxon>Bacillati</taxon>
        <taxon>Actinomycetota</taxon>
        <taxon>Actinomycetes</taxon>
        <taxon>Sporichthyales</taxon>
        <taxon>Sporichthyaceae</taxon>
        <taxon>Epidermidibacterium</taxon>
    </lineage>
</organism>
<keyword evidence="6" id="KW-1185">Reference proteome</keyword>
<evidence type="ECO:0000259" key="3">
    <source>
        <dbReference type="Pfam" id="PF13538"/>
    </source>
</evidence>
<dbReference type="AlphaFoldDB" id="A0A7L4YU81"/>
<dbReference type="Gene3D" id="2.30.30.940">
    <property type="match status" value="1"/>
</dbReference>